<keyword evidence="6 7" id="KW-0460">Magnesium</keyword>
<dbReference type="GO" id="GO:0008781">
    <property type="term" value="F:N-acylneuraminate cytidylyltransferase activity"/>
    <property type="evidence" value="ECO:0007669"/>
    <property type="project" value="TreeGrafter"/>
</dbReference>
<dbReference type="GO" id="GO:0016788">
    <property type="term" value="F:hydrolase activity, acting on ester bonds"/>
    <property type="evidence" value="ECO:0007669"/>
    <property type="project" value="InterPro"/>
</dbReference>
<dbReference type="PIRSF" id="PIRSF006118">
    <property type="entry name" value="KDO8-P_Ptase"/>
    <property type="match status" value="1"/>
</dbReference>
<dbReference type="SFLD" id="SFLDS00003">
    <property type="entry name" value="Haloacid_Dehalogenase"/>
    <property type="match status" value="1"/>
</dbReference>
<evidence type="ECO:0000256" key="6">
    <source>
        <dbReference type="ARBA" id="ARBA00022842"/>
    </source>
</evidence>
<evidence type="ECO:0000256" key="4">
    <source>
        <dbReference type="ARBA" id="ARBA00022723"/>
    </source>
</evidence>
<comment type="caution">
    <text evidence="8">The sequence shown here is derived from an EMBL/GenBank/DDBJ whole genome shotgun (WGS) entry which is preliminary data.</text>
</comment>
<dbReference type="PANTHER" id="PTHR21485:SF3">
    <property type="entry name" value="N-ACYLNEURAMINATE CYTIDYLYLTRANSFERASE"/>
    <property type="match status" value="1"/>
</dbReference>
<evidence type="ECO:0000256" key="7">
    <source>
        <dbReference type="PIRSR" id="PIRSR006118-2"/>
    </source>
</evidence>
<dbReference type="InterPro" id="IPR010023">
    <property type="entry name" value="KdsC_fam"/>
</dbReference>
<protein>
    <submittedName>
        <fullName evidence="8">3-deoxy-D-manno-octulosonate 8-phosphate phosphatase</fullName>
    </submittedName>
</protein>
<feature type="binding site" evidence="7">
    <location>
        <position position="109"/>
    </location>
    <ligand>
        <name>Mg(2+)</name>
        <dbReference type="ChEBI" id="CHEBI:18420"/>
    </ligand>
</feature>
<evidence type="ECO:0000256" key="3">
    <source>
        <dbReference type="ARBA" id="ARBA00011881"/>
    </source>
</evidence>
<dbReference type="InterPro" id="IPR036412">
    <property type="entry name" value="HAD-like_sf"/>
</dbReference>
<dbReference type="InterPro" id="IPR050793">
    <property type="entry name" value="CMP-NeuNAc_synthase"/>
</dbReference>
<keyword evidence="9" id="KW-1185">Reference proteome</keyword>
<evidence type="ECO:0000256" key="2">
    <source>
        <dbReference type="ARBA" id="ARBA00005893"/>
    </source>
</evidence>
<dbReference type="InterPro" id="IPR023214">
    <property type="entry name" value="HAD_sf"/>
</dbReference>
<dbReference type="SUPFAM" id="SSF56784">
    <property type="entry name" value="HAD-like"/>
    <property type="match status" value="1"/>
</dbReference>
<dbReference type="Gene3D" id="3.40.50.1000">
    <property type="entry name" value="HAD superfamily/HAD-like"/>
    <property type="match status" value="1"/>
</dbReference>
<feature type="binding site" evidence="7">
    <location>
        <position position="16"/>
    </location>
    <ligand>
        <name>Mg(2+)</name>
        <dbReference type="ChEBI" id="CHEBI:18420"/>
    </ligand>
</feature>
<evidence type="ECO:0000256" key="5">
    <source>
        <dbReference type="ARBA" id="ARBA00022801"/>
    </source>
</evidence>
<dbReference type="PANTHER" id="PTHR21485">
    <property type="entry name" value="HAD SUPERFAMILY MEMBERS CMAS AND KDSC"/>
    <property type="match status" value="1"/>
</dbReference>
<dbReference type="EMBL" id="VYQF01000003">
    <property type="protein sequence ID" value="KAA9038435.1"/>
    <property type="molecule type" value="Genomic_DNA"/>
</dbReference>
<proteinExistence type="inferred from homology"/>
<comment type="subunit">
    <text evidence="3">Homotetramer.</text>
</comment>
<dbReference type="Proteomes" id="UP000326903">
    <property type="component" value="Unassembled WGS sequence"/>
</dbReference>
<comment type="cofactor">
    <cofactor evidence="1 7">
        <name>Mg(2+)</name>
        <dbReference type="ChEBI" id="CHEBI:18420"/>
    </cofactor>
</comment>
<feature type="binding site" evidence="7">
    <location>
        <position position="18"/>
    </location>
    <ligand>
        <name>substrate</name>
    </ligand>
</feature>
<dbReference type="GO" id="GO:0046872">
    <property type="term" value="F:metal ion binding"/>
    <property type="evidence" value="ECO:0007669"/>
    <property type="project" value="UniProtKB-KW"/>
</dbReference>
<evidence type="ECO:0000313" key="8">
    <source>
        <dbReference type="EMBL" id="KAA9038435.1"/>
    </source>
</evidence>
<accession>A0A5J5IJ96</accession>
<evidence type="ECO:0000313" key="9">
    <source>
        <dbReference type="Proteomes" id="UP000326903"/>
    </source>
</evidence>
<dbReference type="SFLD" id="SFLDG01136">
    <property type="entry name" value="C1.6:_Phosphoserine_Phosphatas"/>
    <property type="match status" value="1"/>
</dbReference>
<reference evidence="8 9" key="1">
    <citation type="submission" date="2019-09" db="EMBL/GenBank/DDBJ databases">
        <title>Draft genome sequence of Ginsengibacter sp. BR5-29.</title>
        <authorList>
            <person name="Im W.-T."/>
        </authorList>
    </citation>
    <scope>NUCLEOTIDE SEQUENCE [LARGE SCALE GENOMIC DNA]</scope>
    <source>
        <strain evidence="8 9">BR5-29</strain>
    </source>
</reference>
<dbReference type="AlphaFoldDB" id="A0A5J5IJ96"/>
<keyword evidence="5" id="KW-0378">Hydrolase</keyword>
<keyword evidence="4 7" id="KW-0479">Metal-binding</keyword>
<dbReference type="RefSeq" id="WP_150415110.1">
    <property type="nucleotide sequence ID" value="NZ_VYQF01000003.1"/>
</dbReference>
<name>A0A5J5IJ96_9BACT</name>
<gene>
    <name evidence="8" type="ORF">FW778_12770</name>
</gene>
<organism evidence="8 9">
    <name type="scientific">Ginsengibacter hankyongi</name>
    <dbReference type="NCBI Taxonomy" id="2607284"/>
    <lineage>
        <taxon>Bacteria</taxon>
        <taxon>Pseudomonadati</taxon>
        <taxon>Bacteroidota</taxon>
        <taxon>Chitinophagia</taxon>
        <taxon>Chitinophagales</taxon>
        <taxon>Chitinophagaceae</taxon>
        <taxon>Ginsengibacter</taxon>
    </lineage>
</organism>
<evidence type="ECO:0000256" key="1">
    <source>
        <dbReference type="ARBA" id="ARBA00001946"/>
    </source>
</evidence>
<comment type="similarity">
    <text evidence="2">Belongs to the KdsC family.</text>
</comment>
<sequence length="173" mass="19106">MNILSRLRLIKTFVFDIDGVLTDGGLLIDDNGQWLRRMNIKDGYALQLAIKYGYNILVISGSESIPVAERLGKLGVTDVFMKVLNKESLLKEYILKNNCGPGGVLFMGDDIPDYNCMQMADFACCPADAAVEIKQISSYISPFDGGYGCVRDVIEKVLKLNNNWPLQTSIAAT</sequence>
<dbReference type="SFLD" id="SFLDG01138">
    <property type="entry name" value="C1.6.2:_Deoxy-d-mannose-octulo"/>
    <property type="match status" value="1"/>
</dbReference>